<dbReference type="CDD" id="cd07363">
    <property type="entry name" value="45_DOPA_Dioxygenase"/>
    <property type="match status" value="1"/>
</dbReference>
<evidence type="ECO:0000256" key="5">
    <source>
        <dbReference type="ARBA" id="ARBA00023002"/>
    </source>
</evidence>
<name>A0A372MIX5_9SPIR</name>
<dbReference type="PANTHER" id="PTHR30096:SF0">
    <property type="entry name" value="4,5-DOPA DIOXYGENASE EXTRADIOL-LIKE PROTEIN"/>
    <property type="match status" value="1"/>
</dbReference>
<dbReference type="InterPro" id="IPR004183">
    <property type="entry name" value="Xdiol_dOase_suB"/>
</dbReference>
<dbReference type="GO" id="GO:0008198">
    <property type="term" value="F:ferrous iron binding"/>
    <property type="evidence" value="ECO:0007669"/>
    <property type="project" value="InterPro"/>
</dbReference>
<reference evidence="8" key="1">
    <citation type="submission" date="2018-08" db="EMBL/GenBank/DDBJ databases">
        <authorList>
            <person name="Grouzdev D.S."/>
            <person name="Krutkina M.S."/>
        </authorList>
    </citation>
    <scope>NUCLEOTIDE SEQUENCE [LARGE SCALE GENOMIC DNA]</scope>
    <source>
        <strain evidence="8">4-11</strain>
    </source>
</reference>
<dbReference type="PIRSF" id="PIRSF006157">
    <property type="entry name" value="Doxgns_DODA"/>
    <property type="match status" value="1"/>
</dbReference>
<dbReference type="AlphaFoldDB" id="A0A372MIX5"/>
<dbReference type="EMBL" id="QUWK01000004">
    <property type="protein sequence ID" value="RFU95266.1"/>
    <property type="molecule type" value="Genomic_DNA"/>
</dbReference>
<gene>
    <name evidence="7" type="ORF">DYP60_04395</name>
</gene>
<dbReference type="Pfam" id="PF02900">
    <property type="entry name" value="LigB"/>
    <property type="match status" value="1"/>
</dbReference>
<evidence type="ECO:0000313" key="7">
    <source>
        <dbReference type="EMBL" id="RFU95266.1"/>
    </source>
</evidence>
<dbReference type="Gene3D" id="3.40.830.10">
    <property type="entry name" value="LigB-like"/>
    <property type="match status" value="1"/>
</dbReference>
<keyword evidence="5" id="KW-0560">Oxidoreductase</keyword>
<accession>A0A372MIX5</accession>
<keyword evidence="7" id="KW-0223">Dioxygenase</keyword>
<comment type="similarity">
    <text evidence="2">Belongs to the DODA-type extradiol aromatic ring-opening dioxygenase family.</text>
</comment>
<sequence length="255" mass="28839">MKAKIVYFSHGGGPLPLLGDPSHRAMIRFMKQLGNVLPRPKSIVVVSAHWEEEKPTLIASPTPWLLYDYYGFPKEAYEITYPALGNPDLAKSIATLLGDAVLSETRGFDHGMFIPLSLMYPEASIPTIQLSLLSSLSAADHWNLGEKLRPLLDEDILFIGSGFSFHNIRQFWKGDDEQNNAFQNFLIDTCSTDKPIESRKQALIHWENAPYARYCHPREEHLLPLLVCQSLAQGTAELIFDDKILERRAVAFLWS</sequence>
<proteinExistence type="inferred from homology"/>
<evidence type="ECO:0000256" key="4">
    <source>
        <dbReference type="ARBA" id="ARBA00022833"/>
    </source>
</evidence>
<keyword evidence="3" id="KW-0479">Metal-binding</keyword>
<evidence type="ECO:0000259" key="6">
    <source>
        <dbReference type="Pfam" id="PF02900"/>
    </source>
</evidence>
<organism evidence="7 8">
    <name type="scientific">Sphaerochaeta halotolerans</name>
    <dbReference type="NCBI Taxonomy" id="2293840"/>
    <lineage>
        <taxon>Bacteria</taxon>
        <taxon>Pseudomonadati</taxon>
        <taxon>Spirochaetota</taxon>
        <taxon>Spirochaetia</taxon>
        <taxon>Spirochaetales</taxon>
        <taxon>Sphaerochaetaceae</taxon>
        <taxon>Sphaerochaeta</taxon>
    </lineage>
</organism>
<evidence type="ECO:0000256" key="1">
    <source>
        <dbReference type="ARBA" id="ARBA00001947"/>
    </source>
</evidence>
<protein>
    <submittedName>
        <fullName evidence="7">Dioxygenase</fullName>
    </submittedName>
</protein>
<evidence type="ECO:0000256" key="3">
    <source>
        <dbReference type="ARBA" id="ARBA00022723"/>
    </source>
</evidence>
<comment type="caution">
    <text evidence="7">The sequence shown here is derived from an EMBL/GenBank/DDBJ whole genome shotgun (WGS) entry which is preliminary data.</text>
</comment>
<evidence type="ECO:0000313" key="8">
    <source>
        <dbReference type="Proteomes" id="UP000264002"/>
    </source>
</evidence>
<reference evidence="7 8" key="2">
    <citation type="submission" date="2018-09" db="EMBL/GenBank/DDBJ databases">
        <title>Genome of Sphaerochaeta halotolerans strain 4-11.</title>
        <authorList>
            <person name="Nazina T.N."/>
            <person name="Sokolova D.S."/>
        </authorList>
    </citation>
    <scope>NUCLEOTIDE SEQUENCE [LARGE SCALE GENOMIC DNA]</scope>
    <source>
        <strain evidence="7 8">4-11</strain>
    </source>
</reference>
<dbReference type="SUPFAM" id="SSF53213">
    <property type="entry name" value="LigB-like"/>
    <property type="match status" value="1"/>
</dbReference>
<keyword evidence="4" id="KW-0862">Zinc</keyword>
<dbReference type="GO" id="GO:0008270">
    <property type="term" value="F:zinc ion binding"/>
    <property type="evidence" value="ECO:0007669"/>
    <property type="project" value="InterPro"/>
</dbReference>
<dbReference type="RefSeq" id="WP_117329676.1">
    <property type="nucleotide sequence ID" value="NZ_QUWK01000004.1"/>
</dbReference>
<keyword evidence="8" id="KW-1185">Reference proteome</keyword>
<dbReference type="InterPro" id="IPR014436">
    <property type="entry name" value="Extradiol_dOase_DODA"/>
</dbReference>
<dbReference type="Proteomes" id="UP000264002">
    <property type="component" value="Unassembled WGS sequence"/>
</dbReference>
<evidence type="ECO:0000256" key="2">
    <source>
        <dbReference type="ARBA" id="ARBA00007581"/>
    </source>
</evidence>
<comment type="cofactor">
    <cofactor evidence="1">
        <name>Zn(2+)</name>
        <dbReference type="ChEBI" id="CHEBI:29105"/>
    </cofactor>
</comment>
<dbReference type="PANTHER" id="PTHR30096">
    <property type="entry name" value="4,5-DOPA DIOXYGENASE EXTRADIOL-LIKE PROTEIN"/>
    <property type="match status" value="1"/>
</dbReference>
<dbReference type="GO" id="GO:0016702">
    <property type="term" value="F:oxidoreductase activity, acting on single donors with incorporation of molecular oxygen, incorporation of two atoms of oxygen"/>
    <property type="evidence" value="ECO:0007669"/>
    <property type="project" value="UniProtKB-ARBA"/>
</dbReference>
<feature type="domain" description="Extradiol ring-cleavage dioxygenase class III enzyme subunit B" evidence="6">
    <location>
        <begin position="33"/>
        <end position="234"/>
    </location>
</feature>